<evidence type="ECO:0000313" key="1">
    <source>
        <dbReference type="EMBL" id="MDQ0360115.1"/>
    </source>
</evidence>
<reference evidence="1 2" key="1">
    <citation type="submission" date="2023-07" db="EMBL/GenBank/DDBJ databases">
        <title>Genomic Encyclopedia of Type Strains, Phase IV (KMG-IV): sequencing the most valuable type-strain genomes for metagenomic binning, comparative biology and taxonomic classification.</title>
        <authorList>
            <person name="Goeker M."/>
        </authorList>
    </citation>
    <scope>NUCLEOTIDE SEQUENCE [LARGE SCALE GENOMIC DNA]</scope>
    <source>
        <strain evidence="1 2">DSM 16784</strain>
    </source>
</reference>
<protein>
    <submittedName>
        <fullName evidence="1">Protein AbiQ</fullName>
    </submittedName>
</protein>
<comment type="caution">
    <text evidence="1">The sequence shown here is derived from an EMBL/GenBank/DDBJ whole genome shotgun (WGS) entry which is preliminary data.</text>
</comment>
<dbReference type="Pfam" id="PF13958">
    <property type="entry name" value="ToxN_toxin"/>
    <property type="match status" value="1"/>
</dbReference>
<gene>
    <name evidence="1" type="ORF">J2S15_000846</name>
</gene>
<name>A0ABU0DZQ4_9FIRM</name>
<dbReference type="EMBL" id="JAUSUR010000001">
    <property type="protein sequence ID" value="MDQ0360115.1"/>
    <property type="molecule type" value="Genomic_DNA"/>
</dbReference>
<sequence length="187" mass="22123">MKLYYVQNDYIHFLNKEGDNRICINEKDGSKRVYFGFLLSINNYTYLIPLSSAKENKDYKTDKVNNKGYESHKLLKPMRTVPVVFITEQRFDGSLHVISKILFSNMFPVSITDCMEININKIEDYKKKSLLQKELNFIRANKKFLTKNFNLIYKLKSSNRNDLGYIRIATVDFKLLESKCDEWNSKK</sequence>
<dbReference type="InterPro" id="IPR025911">
    <property type="entry name" value="ToxN/AbiQ_toxin"/>
</dbReference>
<dbReference type="Proteomes" id="UP001230220">
    <property type="component" value="Unassembled WGS sequence"/>
</dbReference>
<proteinExistence type="predicted"/>
<organism evidence="1 2">
    <name type="scientific">Breznakia pachnodae</name>
    <dbReference type="NCBI Taxonomy" id="265178"/>
    <lineage>
        <taxon>Bacteria</taxon>
        <taxon>Bacillati</taxon>
        <taxon>Bacillota</taxon>
        <taxon>Erysipelotrichia</taxon>
        <taxon>Erysipelotrichales</taxon>
        <taxon>Erysipelotrichaceae</taxon>
        <taxon>Breznakia</taxon>
    </lineage>
</organism>
<dbReference type="InterPro" id="IPR053735">
    <property type="entry name" value="Type_III_TA_endoRNase"/>
</dbReference>
<evidence type="ECO:0000313" key="2">
    <source>
        <dbReference type="Proteomes" id="UP001230220"/>
    </source>
</evidence>
<keyword evidence="2" id="KW-1185">Reference proteome</keyword>
<accession>A0ABU0DZQ4</accession>
<dbReference type="Gene3D" id="3.10.129.130">
    <property type="match status" value="1"/>
</dbReference>
<dbReference type="RefSeq" id="WP_307405772.1">
    <property type="nucleotide sequence ID" value="NZ_JAUSUR010000001.1"/>
</dbReference>